<feature type="transmembrane region" description="Helical" evidence="7">
    <location>
        <begin position="356"/>
        <end position="375"/>
    </location>
</feature>
<dbReference type="EMBL" id="AP023366">
    <property type="protein sequence ID" value="BCJ86896.1"/>
    <property type="molecule type" value="Genomic_DNA"/>
</dbReference>
<dbReference type="PANTHER" id="PTHR23517">
    <property type="entry name" value="RESISTANCE PROTEIN MDTM, PUTATIVE-RELATED-RELATED"/>
    <property type="match status" value="1"/>
</dbReference>
<dbReference type="GO" id="GO:0022857">
    <property type="term" value="F:transmembrane transporter activity"/>
    <property type="evidence" value="ECO:0007669"/>
    <property type="project" value="InterPro"/>
</dbReference>
<keyword evidence="2" id="KW-0813">Transport</keyword>
<gene>
    <name evidence="9" type="ORF">skT53_18810</name>
</gene>
<keyword evidence="5 7" id="KW-1133">Transmembrane helix</keyword>
<feature type="transmembrane region" description="Helical" evidence="7">
    <location>
        <begin position="101"/>
        <end position="123"/>
    </location>
</feature>
<sequence>MTRTSTLSRPVLLLFIGYAVNYFGTGMTMPFLIVYLHEIRNLSLAAAGSMLSISSAVGLLAAPLAGWAVDRLGSFRILLFSLGIVTVGTISYMLVYNFWSALVSAILSGIGGSSMWNALSAQLGTITGKMNRSRFFGIAYAVQNLGLGIGSGLAGLIVHTDDPSSFIRLFLIDALTYLAFIPILLMARGASGRTANQEAGSIRQEEARGYREILKDRALLAATALNMLLVIFGFSQLNSSFSAWVADQSGAGADITGFAFLANCVGIALVQVPVLRLTANWRRTRSAAMAAIGFMICWGLTAVAGLQQGPWSAVLFITALTVFGIGETFLSPSLAPMVNDLAPESLRGRYNATFNLSWQVGMIAGPALAGLSLQYGSGSRLFLLLAMICGLCAIVAIGMERIVPQAANRGDIE</sequence>
<protein>
    <submittedName>
        <fullName evidence="9">MFS transporter</fullName>
    </submittedName>
</protein>
<accession>A0A7I8DDK3</accession>
<evidence type="ECO:0000256" key="1">
    <source>
        <dbReference type="ARBA" id="ARBA00004651"/>
    </source>
</evidence>
<reference evidence="9 10" key="1">
    <citation type="submission" date="2020-08" db="EMBL/GenBank/DDBJ databases">
        <title>Complete Genome Sequence of Effusibacillus dendaii Strain skT53, Isolated from Farmland soil.</title>
        <authorList>
            <person name="Konishi T."/>
            <person name="Kawasaki H."/>
        </authorList>
    </citation>
    <scope>NUCLEOTIDE SEQUENCE [LARGE SCALE GENOMIC DNA]</scope>
    <source>
        <strain evidence="10">skT53</strain>
    </source>
</reference>
<dbReference type="Pfam" id="PF07690">
    <property type="entry name" value="MFS_1"/>
    <property type="match status" value="1"/>
</dbReference>
<dbReference type="SUPFAM" id="SSF103473">
    <property type="entry name" value="MFS general substrate transporter"/>
    <property type="match status" value="1"/>
</dbReference>
<feature type="transmembrane region" description="Helical" evidence="7">
    <location>
        <begin position="255"/>
        <end position="275"/>
    </location>
</feature>
<dbReference type="Proteomes" id="UP000593802">
    <property type="component" value="Chromosome"/>
</dbReference>
<keyword evidence="6 7" id="KW-0472">Membrane</keyword>
<evidence type="ECO:0000256" key="7">
    <source>
        <dbReference type="SAM" id="Phobius"/>
    </source>
</evidence>
<dbReference type="Gene3D" id="1.20.1250.20">
    <property type="entry name" value="MFS general substrate transporter like domains"/>
    <property type="match status" value="1"/>
</dbReference>
<keyword evidence="10" id="KW-1185">Reference proteome</keyword>
<dbReference type="InterPro" id="IPR050171">
    <property type="entry name" value="MFS_Transporters"/>
</dbReference>
<feature type="transmembrane region" description="Helical" evidence="7">
    <location>
        <begin position="287"/>
        <end position="307"/>
    </location>
</feature>
<feature type="transmembrane region" description="Helical" evidence="7">
    <location>
        <begin position="42"/>
        <end position="65"/>
    </location>
</feature>
<organism evidence="9 10">
    <name type="scientific">Effusibacillus dendaii</name>
    <dbReference type="NCBI Taxonomy" id="2743772"/>
    <lineage>
        <taxon>Bacteria</taxon>
        <taxon>Bacillati</taxon>
        <taxon>Bacillota</taxon>
        <taxon>Bacilli</taxon>
        <taxon>Bacillales</taxon>
        <taxon>Alicyclobacillaceae</taxon>
        <taxon>Effusibacillus</taxon>
    </lineage>
</organism>
<feature type="transmembrane region" description="Helical" evidence="7">
    <location>
        <begin position="135"/>
        <end position="159"/>
    </location>
</feature>
<feature type="transmembrane region" description="Helical" evidence="7">
    <location>
        <begin position="165"/>
        <end position="187"/>
    </location>
</feature>
<dbReference type="AlphaFoldDB" id="A0A7I8DDK3"/>
<feature type="transmembrane region" description="Helical" evidence="7">
    <location>
        <begin position="218"/>
        <end position="235"/>
    </location>
</feature>
<feature type="domain" description="Major facilitator superfamily (MFS) profile" evidence="8">
    <location>
        <begin position="10"/>
        <end position="404"/>
    </location>
</feature>
<evidence type="ECO:0000259" key="8">
    <source>
        <dbReference type="PROSITE" id="PS50850"/>
    </source>
</evidence>
<dbReference type="PROSITE" id="PS50850">
    <property type="entry name" value="MFS"/>
    <property type="match status" value="1"/>
</dbReference>
<dbReference type="InterPro" id="IPR011701">
    <property type="entry name" value="MFS"/>
</dbReference>
<evidence type="ECO:0000256" key="5">
    <source>
        <dbReference type="ARBA" id="ARBA00022989"/>
    </source>
</evidence>
<dbReference type="InterPro" id="IPR020846">
    <property type="entry name" value="MFS_dom"/>
</dbReference>
<evidence type="ECO:0000256" key="2">
    <source>
        <dbReference type="ARBA" id="ARBA00022448"/>
    </source>
</evidence>
<name>A0A7I8DDK3_9BACL</name>
<feature type="transmembrane region" description="Helical" evidence="7">
    <location>
        <begin position="12"/>
        <end position="36"/>
    </location>
</feature>
<feature type="transmembrane region" description="Helical" evidence="7">
    <location>
        <begin position="77"/>
        <end position="95"/>
    </location>
</feature>
<dbReference type="PANTHER" id="PTHR23517:SF2">
    <property type="entry name" value="MULTIDRUG RESISTANCE PROTEIN MDTH"/>
    <property type="match status" value="1"/>
</dbReference>
<dbReference type="RefSeq" id="WP_200756365.1">
    <property type="nucleotide sequence ID" value="NZ_AP023366.1"/>
</dbReference>
<evidence type="ECO:0000256" key="6">
    <source>
        <dbReference type="ARBA" id="ARBA00023136"/>
    </source>
</evidence>
<dbReference type="KEGG" id="eff:skT53_18810"/>
<feature type="transmembrane region" description="Helical" evidence="7">
    <location>
        <begin position="381"/>
        <end position="399"/>
    </location>
</feature>
<dbReference type="InterPro" id="IPR036259">
    <property type="entry name" value="MFS_trans_sf"/>
</dbReference>
<evidence type="ECO:0000256" key="4">
    <source>
        <dbReference type="ARBA" id="ARBA00022692"/>
    </source>
</evidence>
<keyword evidence="3" id="KW-1003">Cell membrane</keyword>
<proteinExistence type="predicted"/>
<feature type="transmembrane region" description="Helical" evidence="7">
    <location>
        <begin position="313"/>
        <end position="335"/>
    </location>
</feature>
<evidence type="ECO:0000313" key="10">
    <source>
        <dbReference type="Proteomes" id="UP000593802"/>
    </source>
</evidence>
<dbReference type="GO" id="GO:0005886">
    <property type="term" value="C:plasma membrane"/>
    <property type="evidence" value="ECO:0007669"/>
    <property type="project" value="UniProtKB-SubCell"/>
</dbReference>
<evidence type="ECO:0000256" key="3">
    <source>
        <dbReference type="ARBA" id="ARBA00022475"/>
    </source>
</evidence>
<comment type="subcellular location">
    <subcellularLocation>
        <location evidence="1">Cell membrane</location>
        <topology evidence="1">Multi-pass membrane protein</topology>
    </subcellularLocation>
</comment>
<keyword evidence="4 7" id="KW-0812">Transmembrane</keyword>
<evidence type="ECO:0000313" key="9">
    <source>
        <dbReference type="EMBL" id="BCJ86896.1"/>
    </source>
</evidence>